<dbReference type="RefSeq" id="NP_985558.1">
    <property type="nucleotide sequence ID" value="NM_210912.1"/>
</dbReference>
<dbReference type="GO" id="GO:0005634">
    <property type="term" value="C:nucleus"/>
    <property type="evidence" value="ECO:0000318"/>
    <property type="project" value="GO_Central"/>
</dbReference>
<proteinExistence type="inferred from homology"/>
<dbReference type="InterPro" id="IPR000035">
    <property type="entry name" value="Alkylbase_DNA_glycsylse_CS"/>
</dbReference>
<keyword evidence="2" id="KW-0227">DNA damage</keyword>
<dbReference type="PANTHER" id="PTHR43003:SF5">
    <property type="entry name" value="DNA-3-METHYLADENINE GLYCOSYLASE"/>
    <property type="match status" value="1"/>
</dbReference>
<gene>
    <name evidence="5" type="ORF">AGOS_AFR011W</name>
</gene>
<evidence type="ECO:0000256" key="2">
    <source>
        <dbReference type="ARBA" id="ARBA00022763"/>
    </source>
</evidence>
<accession>Q754R1</accession>
<dbReference type="OrthoDB" id="415889at2759"/>
<name>Q754R1_EREGS</name>
<dbReference type="GO" id="GO:0032131">
    <property type="term" value="F:alkylated DNA binding"/>
    <property type="evidence" value="ECO:0000318"/>
    <property type="project" value="GO_Central"/>
</dbReference>
<dbReference type="SMART" id="SM00478">
    <property type="entry name" value="ENDO3c"/>
    <property type="match status" value="1"/>
</dbReference>
<dbReference type="InterPro" id="IPR003265">
    <property type="entry name" value="HhH-GPD_domain"/>
</dbReference>
<dbReference type="SUPFAM" id="SSF48150">
    <property type="entry name" value="DNA-glycosylase"/>
    <property type="match status" value="1"/>
</dbReference>
<dbReference type="HOGENOM" id="CLU_000445_72_4_1"/>
<dbReference type="OMA" id="FMFILWR"/>
<dbReference type="GO" id="GO:0006307">
    <property type="term" value="P:DNA alkylation repair"/>
    <property type="evidence" value="ECO:0000318"/>
    <property type="project" value="GO_Central"/>
</dbReference>
<evidence type="ECO:0000256" key="1">
    <source>
        <dbReference type="ARBA" id="ARBA00010817"/>
    </source>
</evidence>
<reference evidence="6" key="2">
    <citation type="journal article" date="2013" name="G3 (Bethesda)">
        <title>Genomes of Ashbya fungi isolated from insects reveal four mating-type loci, numerous translocations, lack of transposons, and distinct gene duplications.</title>
        <authorList>
            <person name="Dietrich F.S."/>
            <person name="Voegeli S."/>
            <person name="Kuo S."/>
            <person name="Philippsen P."/>
        </authorList>
    </citation>
    <scope>GENOME REANNOTATION</scope>
    <source>
        <strain evidence="6">ATCC 10895 / CBS 109.51 / FGSC 9923 / NRRL Y-1056</strain>
    </source>
</reference>
<feature type="domain" description="HhH-GPD" evidence="4">
    <location>
        <begin position="71"/>
        <end position="224"/>
    </location>
</feature>
<evidence type="ECO:0000259" key="4">
    <source>
        <dbReference type="SMART" id="SM00478"/>
    </source>
</evidence>
<dbReference type="EMBL" id="AE016819">
    <property type="protein sequence ID" value="AAS53382.1"/>
    <property type="molecule type" value="Genomic_DNA"/>
</dbReference>
<evidence type="ECO:0000256" key="3">
    <source>
        <dbReference type="ARBA" id="ARBA00023204"/>
    </source>
</evidence>
<dbReference type="STRING" id="284811.Q754R1"/>
<keyword evidence="3" id="KW-0234">DNA repair</keyword>
<evidence type="ECO:0000313" key="6">
    <source>
        <dbReference type="Proteomes" id="UP000000591"/>
    </source>
</evidence>
<sequence>MKRAREDVGNIPIEYLSRHSDAFEKAVQYILSVDSSLLEVIVAKEFPQYLIATERQLTLQSHFKHLASGIITQQISGAAARSIKSRVEQLFGGTFPNYVELQSKFAAGDSASLRKCGLSARKVSYVESLTAYFNQNEMRLKHLFNSGSDAEIVDDLVRNVKGIGPWSAKMFLVTSLHRQDVFAADDLGIARGCSRYLTARPEVLKKLMVSRTTVKRSKIKHKNSNWRIYDEDIVESCGQLFKPHRTLFMFILWRLSSTNIDALLNTNPQLSVKPLIESNQTHSIH</sequence>
<dbReference type="GeneID" id="4621797"/>
<dbReference type="CDD" id="cd00056">
    <property type="entry name" value="ENDO3c"/>
    <property type="match status" value="1"/>
</dbReference>
<reference evidence="5 6" key="1">
    <citation type="journal article" date="2004" name="Science">
        <title>The Ashbya gossypii genome as a tool for mapping the ancient Saccharomyces cerevisiae genome.</title>
        <authorList>
            <person name="Dietrich F.S."/>
            <person name="Voegeli S."/>
            <person name="Brachat S."/>
            <person name="Lerch A."/>
            <person name="Gates K."/>
            <person name="Steiner S."/>
            <person name="Mohr C."/>
            <person name="Pohlmann R."/>
            <person name="Luedi P."/>
            <person name="Choi S."/>
            <person name="Wing R.A."/>
            <person name="Flavier A."/>
            <person name="Gaffney T.D."/>
            <person name="Philippsen P."/>
        </authorList>
    </citation>
    <scope>NUCLEOTIDE SEQUENCE [LARGE SCALE GENOMIC DNA]</scope>
    <source>
        <strain evidence="6">ATCC 10895 / CBS 109.51 / FGSC 9923 / NRRL Y-1056</strain>
    </source>
</reference>
<dbReference type="GO" id="GO:0008725">
    <property type="term" value="F:DNA-3-methyladenine glycosylase activity"/>
    <property type="evidence" value="ECO:0000318"/>
    <property type="project" value="GO_Central"/>
</dbReference>
<dbReference type="InterPro" id="IPR051912">
    <property type="entry name" value="Alkylbase_DNA_Glycosylase/TA"/>
</dbReference>
<dbReference type="Pfam" id="PF00730">
    <property type="entry name" value="HhH-GPD"/>
    <property type="match status" value="1"/>
</dbReference>
<dbReference type="FunCoup" id="Q754R1">
    <property type="interactions" value="75"/>
</dbReference>
<dbReference type="InterPro" id="IPR011257">
    <property type="entry name" value="DNA_glycosylase"/>
</dbReference>
<dbReference type="Proteomes" id="UP000000591">
    <property type="component" value="Chromosome VI"/>
</dbReference>
<dbReference type="PROSITE" id="PS00516">
    <property type="entry name" value="ALKYLBASE_DNA_GLYCOS"/>
    <property type="match status" value="1"/>
</dbReference>
<dbReference type="KEGG" id="ago:AGOS_AFR011W"/>
<dbReference type="InParanoid" id="Q754R1"/>
<dbReference type="Gene3D" id="1.10.340.30">
    <property type="entry name" value="Hypothetical protein, domain 2"/>
    <property type="match status" value="1"/>
</dbReference>
<dbReference type="Gene3D" id="1.10.1670.40">
    <property type="match status" value="1"/>
</dbReference>
<dbReference type="GO" id="GO:0043916">
    <property type="term" value="F:DNA-7-methylguanine glycosylase activity"/>
    <property type="evidence" value="ECO:0000318"/>
    <property type="project" value="GO_Central"/>
</dbReference>
<dbReference type="GO" id="GO:0006285">
    <property type="term" value="P:base-excision repair, AP site formation"/>
    <property type="evidence" value="ECO:0000318"/>
    <property type="project" value="GO_Central"/>
</dbReference>
<dbReference type="eggNOG" id="KOG1918">
    <property type="taxonomic scope" value="Eukaryota"/>
</dbReference>
<evidence type="ECO:0000313" key="5">
    <source>
        <dbReference type="EMBL" id="AAS53382.1"/>
    </source>
</evidence>
<dbReference type="PANTHER" id="PTHR43003">
    <property type="entry name" value="DNA-3-METHYLADENINE GLYCOSYLASE"/>
    <property type="match status" value="1"/>
</dbReference>
<comment type="similarity">
    <text evidence="1">Belongs to the alkylbase DNA glycosidase AlkA family.</text>
</comment>
<dbReference type="AlphaFoldDB" id="Q754R1"/>
<organism evidence="5 6">
    <name type="scientific">Eremothecium gossypii (strain ATCC 10895 / CBS 109.51 / FGSC 9923 / NRRL Y-1056)</name>
    <name type="common">Yeast</name>
    <name type="synonym">Ashbya gossypii</name>
    <dbReference type="NCBI Taxonomy" id="284811"/>
    <lineage>
        <taxon>Eukaryota</taxon>
        <taxon>Fungi</taxon>
        <taxon>Dikarya</taxon>
        <taxon>Ascomycota</taxon>
        <taxon>Saccharomycotina</taxon>
        <taxon>Saccharomycetes</taxon>
        <taxon>Saccharomycetales</taxon>
        <taxon>Saccharomycetaceae</taxon>
        <taxon>Eremothecium</taxon>
    </lineage>
</organism>
<keyword evidence="6" id="KW-1185">Reference proteome</keyword>
<protein>
    <submittedName>
        <fullName evidence="5">AFR011Wp</fullName>
    </submittedName>
</protein>